<dbReference type="PANTHER" id="PTHR22603:SF66">
    <property type="entry name" value="ETHANOLAMINE KINASE"/>
    <property type="match status" value="1"/>
</dbReference>
<organism evidence="6">
    <name type="scientific">Oikopleura dioica</name>
    <name type="common">Tunicate</name>
    <dbReference type="NCBI Taxonomy" id="34765"/>
    <lineage>
        <taxon>Eukaryota</taxon>
        <taxon>Metazoa</taxon>
        <taxon>Chordata</taxon>
        <taxon>Tunicata</taxon>
        <taxon>Appendicularia</taxon>
        <taxon>Copelata</taxon>
        <taxon>Oikopleuridae</taxon>
        <taxon>Oikopleura</taxon>
    </lineage>
</organism>
<dbReference type="GO" id="GO:0004305">
    <property type="term" value="F:ethanolamine kinase activity"/>
    <property type="evidence" value="ECO:0007669"/>
    <property type="project" value="UniProtKB-EC"/>
</dbReference>
<keyword evidence="8" id="KW-1185">Reference proteome</keyword>
<name>E4XDQ9_OIKDI</name>
<keyword evidence="2" id="KW-1208">Phospholipid metabolism</keyword>
<evidence type="ECO:0000256" key="3">
    <source>
        <dbReference type="ARBA" id="ARBA00037883"/>
    </source>
</evidence>
<dbReference type="GO" id="GO:0006646">
    <property type="term" value="P:phosphatidylethanolamine biosynthetic process"/>
    <property type="evidence" value="ECO:0007669"/>
    <property type="project" value="TreeGrafter"/>
</dbReference>
<dbReference type="EMBL" id="FN653040">
    <property type="protein sequence ID" value="CBY19298.1"/>
    <property type="molecule type" value="Genomic_DNA"/>
</dbReference>
<keyword evidence="1" id="KW-0443">Lipid metabolism</keyword>
<dbReference type="EMBL" id="FN654459">
    <property type="protein sequence ID" value="CBY33918.1"/>
    <property type="molecule type" value="Genomic_DNA"/>
</dbReference>
<dbReference type="InterPro" id="IPR011009">
    <property type="entry name" value="Kinase-like_dom_sf"/>
</dbReference>
<dbReference type="EC" id="2.7.1.82" evidence="5"/>
<dbReference type="InParanoid" id="E4XDQ9"/>
<dbReference type="PANTHER" id="PTHR22603">
    <property type="entry name" value="CHOLINE/ETHANOALAMINE KINASE"/>
    <property type="match status" value="1"/>
</dbReference>
<sequence>MALKTCKEVFGEDATSSALGEGEQAVVYKCKNSTLTSALKIYKKPHELVGGPTTRVKVDKAVGEAGHGPKVYGSKSSGFPLDYEECCSFIYCEEGIPEAEYVNCADCSKCGEDAFYAKFEEFLSGENVKEEDISKKEIYEAVATRIAELHQMKKEEVDIEINFCSEPWPWNTKAMRVHLSNPIFAVGLAHIEKRFSDSPIQGDNLTFAGVQDIYDYALELVERSNSPVVMSHNDIHAGNIYLRNGDGAFLDRLTLVDFDNASFGPRVWDLIYYFFNWQSELSSLEHIDGFLSKYTEVYNSLNPPRNITKGEIGQEFVCFQPWYLLERTVFLHYLNPDWGRTFAEVLRAVLTNFADGLSNCKVPEIVKYTEYPSCETKQSNNTWAYSGSTATLQTSILLVTFLQLFIH</sequence>
<evidence type="ECO:0000313" key="8">
    <source>
        <dbReference type="Proteomes" id="UP000001307"/>
    </source>
</evidence>
<evidence type="ECO:0000313" key="6">
    <source>
        <dbReference type="EMBL" id="CBY19298.1"/>
    </source>
</evidence>
<dbReference type="Gene3D" id="3.90.1200.10">
    <property type="match status" value="1"/>
</dbReference>
<comment type="similarity">
    <text evidence="4">Belongs to the choline/ethanolamine kinase family.</text>
</comment>
<dbReference type="GO" id="GO:0005737">
    <property type="term" value="C:cytoplasm"/>
    <property type="evidence" value="ECO:0007669"/>
    <property type="project" value="TreeGrafter"/>
</dbReference>
<accession>E4XDQ9</accession>
<dbReference type="SUPFAM" id="SSF56112">
    <property type="entry name" value="Protein kinase-like (PK-like)"/>
    <property type="match status" value="1"/>
</dbReference>
<evidence type="ECO:0000256" key="2">
    <source>
        <dbReference type="ARBA" id="ARBA00023264"/>
    </source>
</evidence>
<dbReference type="OrthoDB" id="10267235at2759"/>
<evidence type="ECO:0000256" key="4">
    <source>
        <dbReference type="ARBA" id="ARBA00038211"/>
    </source>
</evidence>
<evidence type="ECO:0000256" key="1">
    <source>
        <dbReference type="ARBA" id="ARBA00023209"/>
    </source>
</evidence>
<dbReference type="Proteomes" id="UP000001307">
    <property type="component" value="Unassembled WGS sequence"/>
</dbReference>
<protein>
    <recommendedName>
        <fullName evidence="5">ethanolamine kinase</fullName>
        <ecNumber evidence="5">2.7.1.82</ecNumber>
    </recommendedName>
</protein>
<proteinExistence type="inferred from homology"/>
<reference evidence="6" key="1">
    <citation type="journal article" date="2010" name="Science">
        <title>Plasticity of animal genome architecture unmasked by rapid evolution of a pelagic tunicate.</title>
        <authorList>
            <person name="Denoeud F."/>
            <person name="Henriet S."/>
            <person name="Mungpakdee S."/>
            <person name="Aury J.M."/>
            <person name="Da Silva C."/>
            <person name="Brinkmann H."/>
            <person name="Mikhaleva J."/>
            <person name="Olsen L.C."/>
            <person name="Jubin C."/>
            <person name="Canestro C."/>
            <person name="Bouquet J.M."/>
            <person name="Danks G."/>
            <person name="Poulain J."/>
            <person name="Campsteijn C."/>
            <person name="Adamski M."/>
            <person name="Cross I."/>
            <person name="Yadetie F."/>
            <person name="Muffato M."/>
            <person name="Louis A."/>
            <person name="Butcher S."/>
            <person name="Tsagkogeorga G."/>
            <person name="Konrad A."/>
            <person name="Singh S."/>
            <person name="Jensen M.F."/>
            <person name="Cong E.H."/>
            <person name="Eikeseth-Otteraa H."/>
            <person name="Noel B."/>
            <person name="Anthouard V."/>
            <person name="Porcel B.M."/>
            <person name="Kachouri-Lafond R."/>
            <person name="Nishino A."/>
            <person name="Ugolini M."/>
            <person name="Chourrout P."/>
            <person name="Nishida H."/>
            <person name="Aasland R."/>
            <person name="Huzurbazar S."/>
            <person name="Westhof E."/>
            <person name="Delsuc F."/>
            <person name="Lehrach H."/>
            <person name="Reinhardt R."/>
            <person name="Weissenbach J."/>
            <person name="Roy S.W."/>
            <person name="Artiguenave F."/>
            <person name="Postlethwait J.H."/>
            <person name="Manak J.R."/>
            <person name="Thompson E.M."/>
            <person name="Jaillon O."/>
            <person name="Du Pasquier L."/>
            <person name="Boudinot P."/>
            <person name="Liberles D.A."/>
            <person name="Volff J.N."/>
            <person name="Philippe H."/>
            <person name="Lenhard B."/>
            <person name="Roest Crollius H."/>
            <person name="Wincker P."/>
            <person name="Chourrout D."/>
        </authorList>
    </citation>
    <scope>NUCLEOTIDE SEQUENCE [LARGE SCALE GENOMIC DNA]</scope>
</reference>
<keyword evidence="1" id="KW-0594">Phospholipid biosynthesis</keyword>
<dbReference type="Proteomes" id="UP000011014">
    <property type="component" value="Unassembled WGS sequence"/>
</dbReference>
<dbReference type="AlphaFoldDB" id="E4XDQ9"/>
<keyword evidence="1" id="KW-0444">Lipid biosynthesis</keyword>
<comment type="pathway">
    <text evidence="3">Phospholipid metabolism; phosphatidylethanolamine biosynthesis; phosphatidylethanolamine from ethanolamine: step 1/3.</text>
</comment>
<gene>
    <name evidence="6" type="ORF">GSOID_T00008306001</name>
    <name evidence="7" type="ORF">GSOID_T00021892001</name>
</gene>
<evidence type="ECO:0000256" key="5">
    <source>
        <dbReference type="ARBA" id="ARBA00038874"/>
    </source>
</evidence>
<dbReference type="Pfam" id="PF01633">
    <property type="entry name" value="Choline_kinase"/>
    <property type="match status" value="1"/>
</dbReference>
<evidence type="ECO:0000313" key="7">
    <source>
        <dbReference type="EMBL" id="CBY33918.1"/>
    </source>
</evidence>